<feature type="region of interest" description="Disordered" evidence="1">
    <location>
        <begin position="78"/>
        <end position="161"/>
    </location>
</feature>
<dbReference type="EMBL" id="JANPWB010000016">
    <property type="protein sequence ID" value="KAJ1081618.1"/>
    <property type="molecule type" value="Genomic_DNA"/>
</dbReference>
<reference evidence="2" key="1">
    <citation type="journal article" date="2022" name="bioRxiv">
        <title>Sequencing and chromosome-scale assembly of the giantPleurodeles waltlgenome.</title>
        <authorList>
            <person name="Brown T."/>
            <person name="Elewa A."/>
            <person name="Iarovenko S."/>
            <person name="Subramanian E."/>
            <person name="Araus A.J."/>
            <person name="Petzold A."/>
            <person name="Susuki M."/>
            <person name="Suzuki K.-i.T."/>
            <person name="Hayashi T."/>
            <person name="Toyoda A."/>
            <person name="Oliveira C."/>
            <person name="Osipova E."/>
            <person name="Leigh N.D."/>
            <person name="Simon A."/>
            <person name="Yun M.H."/>
        </authorList>
    </citation>
    <scope>NUCLEOTIDE SEQUENCE</scope>
    <source>
        <strain evidence="2">20211129_DDA</strain>
        <tissue evidence="2">Liver</tissue>
    </source>
</reference>
<proteinExistence type="predicted"/>
<organism evidence="2 3">
    <name type="scientific">Pleurodeles waltl</name>
    <name type="common">Iberian ribbed newt</name>
    <dbReference type="NCBI Taxonomy" id="8319"/>
    <lineage>
        <taxon>Eukaryota</taxon>
        <taxon>Metazoa</taxon>
        <taxon>Chordata</taxon>
        <taxon>Craniata</taxon>
        <taxon>Vertebrata</taxon>
        <taxon>Euteleostomi</taxon>
        <taxon>Amphibia</taxon>
        <taxon>Batrachia</taxon>
        <taxon>Caudata</taxon>
        <taxon>Salamandroidea</taxon>
        <taxon>Salamandridae</taxon>
        <taxon>Pleurodelinae</taxon>
        <taxon>Pleurodeles</taxon>
    </lineage>
</organism>
<protein>
    <submittedName>
        <fullName evidence="2">Uncharacterized protein</fullName>
    </submittedName>
</protein>
<evidence type="ECO:0000313" key="3">
    <source>
        <dbReference type="Proteomes" id="UP001066276"/>
    </source>
</evidence>
<sequence length="179" mass="18921">MLQPLLSNWASPGHASPHVEGDAFPLLTSPLSRPGVVLSPRPTAAHLCLWRRGRRSSPSSGLAPPVLHLGATAPLRRQRLPFVQRGSAGPRLTTGPAVEPRQVSPLSPAAIPPGFASPRDPRPIPDPGGGGPSTPPHRLTASGPGETRRSRRSSRRIGHVGWPHLPSTFFIPLKALAIT</sequence>
<evidence type="ECO:0000313" key="2">
    <source>
        <dbReference type="EMBL" id="KAJ1081618.1"/>
    </source>
</evidence>
<name>A0AAV7KX55_PLEWA</name>
<feature type="compositionally biased region" description="Basic residues" evidence="1">
    <location>
        <begin position="149"/>
        <end position="158"/>
    </location>
</feature>
<comment type="caution">
    <text evidence="2">The sequence shown here is derived from an EMBL/GenBank/DDBJ whole genome shotgun (WGS) entry which is preliminary data.</text>
</comment>
<dbReference type="Proteomes" id="UP001066276">
    <property type="component" value="Chromosome 12"/>
</dbReference>
<dbReference type="AlphaFoldDB" id="A0AAV7KX55"/>
<accession>A0AAV7KX55</accession>
<keyword evidence="3" id="KW-1185">Reference proteome</keyword>
<evidence type="ECO:0000256" key="1">
    <source>
        <dbReference type="SAM" id="MobiDB-lite"/>
    </source>
</evidence>
<gene>
    <name evidence="2" type="ORF">NDU88_001796</name>
</gene>